<evidence type="ECO:0000313" key="9">
    <source>
        <dbReference type="Proteomes" id="UP000054314"/>
    </source>
</evidence>
<feature type="transmembrane region" description="Helical" evidence="6">
    <location>
        <begin position="269"/>
        <end position="297"/>
    </location>
</feature>
<feature type="compositionally biased region" description="Basic residues" evidence="5">
    <location>
        <begin position="71"/>
        <end position="84"/>
    </location>
</feature>
<sequence length="492" mass="51804">MGAGRRRRPADRPGPVVPGARGHRQPRRRSHRDGPGAPGRDRRDRCRAACRPRARSGPWPDARAPQPHRPVPGRRQRAGTHGHRAGGQPMTRHPVLLVAAREVRTRVATRSTLISLGIMVVVIVAGAVLLSVFQDRDQDDAPDLPLGLDTSVAVLTEHLQAAGETYGRTVTTTALTPDQGTDALTADPQDGTDTVAAYISGDPRAPEVLVAETADEVLLEIVRAAVVQHVLTQEVADLGGDPDALATALATAEPQVSSVTDADDEFDPVAYTIAVLMISVLLFSLISAGSVIAMGVVEEKTSRVVELLLSTIKPSQLLAGKILGIGVFGLLQVLVLGGAAAAAALATGLADRFQVDVGGALAALILWFLLGYALYALLFGGFAALVSRQEEIGAVTTPLMFVLFVPYYVTLFVVTGAPDGTVARVLTYIPFTAPFVVPVREAIGTVPVWEVAAGAAVTLLTIPVLVWLAGRVYRRAVLHTGGRMKLGTALKG</sequence>
<dbReference type="InterPro" id="IPR013525">
    <property type="entry name" value="ABC2_TM"/>
</dbReference>
<protein>
    <submittedName>
        <fullName evidence="8">Sodium ABC transporter permease</fullName>
    </submittedName>
</protein>
<evidence type="ECO:0000256" key="2">
    <source>
        <dbReference type="ARBA" id="ARBA00022692"/>
    </source>
</evidence>
<reference evidence="8 9" key="1">
    <citation type="submission" date="2013-08" db="EMBL/GenBank/DDBJ databases">
        <title>Genome sequencing of Cellulomonas bogoriensis 69B4.</title>
        <authorList>
            <person name="Chen F."/>
            <person name="Li Y."/>
            <person name="Wang G."/>
        </authorList>
    </citation>
    <scope>NUCLEOTIDE SEQUENCE [LARGE SCALE GENOMIC DNA]</scope>
    <source>
        <strain evidence="8 9">69B4</strain>
    </source>
</reference>
<keyword evidence="4 6" id="KW-0472">Membrane</keyword>
<evidence type="ECO:0000313" key="8">
    <source>
        <dbReference type="EMBL" id="KGM11129.1"/>
    </source>
</evidence>
<dbReference type="Pfam" id="PF12698">
    <property type="entry name" value="ABC2_membrane_3"/>
    <property type="match status" value="1"/>
</dbReference>
<organism evidence="8 9">
    <name type="scientific">Cellulomonas bogoriensis 69B4 = DSM 16987</name>
    <dbReference type="NCBI Taxonomy" id="1386082"/>
    <lineage>
        <taxon>Bacteria</taxon>
        <taxon>Bacillati</taxon>
        <taxon>Actinomycetota</taxon>
        <taxon>Actinomycetes</taxon>
        <taxon>Micrococcales</taxon>
        <taxon>Cellulomonadaceae</taxon>
        <taxon>Cellulomonas</taxon>
    </lineage>
</organism>
<dbReference type="Proteomes" id="UP000054314">
    <property type="component" value="Unassembled WGS sequence"/>
</dbReference>
<dbReference type="GO" id="GO:0016020">
    <property type="term" value="C:membrane"/>
    <property type="evidence" value="ECO:0007669"/>
    <property type="project" value="UniProtKB-SubCell"/>
</dbReference>
<keyword evidence="2 6" id="KW-0812">Transmembrane</keyword>
<keyword evidence="9" id="KW-1185">Reference proteome</keyword>
<dbReference type="PANTHER" id="PTHR43471:SF3">
    <property type="entry name" value="ABC TRANSPORTER PERMEASE PROTEIN NATB"/>
    <property type="match status" value="1"/>
</dbReference>
<evidence type="ECO:0000256" key="3">
    <source>
        <dbReference type="ARBA" id="ARBA00022989"/>
    </source>
</evidence>
<feature type="transmembrane region" description="Helical" evidence="6">
    <location>
        <begin position="364"/>
        <end position="386"/>
    </location>
</feature>
<name>A0A0A0BVF0_9CELL</name>
<accession>A0A0A0BVF0</accession>
<comment type="caution">
    <text evidence="8">The sequence shown here is derived from an EMBL/GenBank/DDBJ whole genome shotgun (WGS) entry which is preliminary data.</text>
</comment>
<comment type="subcellular location">
    <subcellularLocation>
        <location evidence="1">Membrane</location>
        <topology evidence="1">Multi-pass membrane protein</topology>
    </subcellularLocation>
</comment>
<dbReference type="PANTHER" id="PTHR43471">
    <property type="entry name" value="ABC TRANSPORTER PERMEASE"/>
    <property type="match status" value="1"/>
</dbReference>
<evidence type="ECO:0000256" key="1">
    <source>
        <dbReference type="ARBA" id="ARBA00004141"/>
    </source>
</evidence>
<dbReference type="GO" id="GO:0140359">
    <property type="term" value="F:ABC-type transporter activity"/>
    <property type="evidence" value="ECO:0007669"/>
    <property type="project" value="InterPro"/>
</dbReference>
<feature type="compositionally biased region" description="Basic residues" evidence="5">
    <location>
        <begin position="21"/>
        <end position="31"/>
    </location>
</feature>
<feature type="transmembrane region" description="Helical" evidence="6">
    <location>
        <begin position="448"/>
        <end position="469"/>
    </location>
</feature>
<evidence type="ECO:0000256" key="6">
    <source>
        <dbReference type="SAM" id="Phobius"/>
    </source>
</evidence>
<evidence type="ECO:0000256" key="5">
    <source>
        <dbReference type="SAM" id="MobiDB-lite"/>
    </source>
</evidence>
<keyword evidence="3 6" id="KW-1133">Transmembrane helix</keyword>
<evidence type="ECO:0000259" key="7">
    <source>
        <dbReference type="Pfam" id="PF12698"/>
    </source>
</evidence>
<gene>
    <name evidence="8" type="ORF">N869_03620</name>
</gene>
<proteinExistence type="predicted"/>
<feature type="region of interest" description="Disordered" evidence="5">
    <location>
        <begin position="1"/>
        <end position="89"/>
    </location>
</feature>
<evidence type="ECO:0000256" key="4">
    <source>
        <dbReference type="ARBA" id="ARBA00023136"/>
    </source>
</evidence>
<feature type="domain" description="ABC-2 type transporter transmembrane" evidence="7">
    <location>
        <begin position="111"/>
        <end position="469"/>
    </location>
</feature>
<dbReference type="EMBL" id="AXCZ01000123">
    <property type="protein sequence ID" value="KGM11129.1"/>
    <property type="molecule type" value="Genomic_DNA"/>
</dbReference>
<feature type="transmembrane region" description="Helical" evidence="6">
    <location>
        <begin position="113"/>
        <end position="133"/>
    </location>
</feature>
<feature type="transmembrane region" description="Helical" evidence="6">
    <location>
        <begin position="398"/>
        <end position="417"/>
    </location>
</feature>
<dbReference type="AlphaFoldDB" id="A0A0A0BVF0"/>
<feature type="transmembrane region" description="Helical" evidence="6">
    <location>
        <begin position="318"/>
        <end position="344"/>
    </location>
</feature>